<evidence type="ECO:0000313" key="2">
    <source>
        <dbReference type="EMBL" id="KAJ9583243.1"/>
    </source>
</evidence>
<name>A0AAD8EAK4_DIPPU</name>
<dbReference type="Proteomes" id="UP001233999">
    <property type="component" value="Unassembled WGS sequence"/>
</dbReference>
<sequence length="415" mass="46397">RNLIESTKEFNWKNRRIGKVSSPVIGSNLSATMPKVSEAATTTQDYHQTTSTSTSTSTSEPTSTSTSTSTSEPTSTSTSTSTSEPTFTSTSTSTSETTSTSTSTSTSEPTSTSTSTSTSEPTSTSTSTSTSEPTSTSTSTSTSEPTFTSTSTSTSETTSTSTYINIYNIYLYHLRRIGVIRSTIHCARDKSYVWNVCDKNSRTLMAVCFSGITTKLSFVCFECLKIDSIIYFYNINTNIMARHEFNVVMNQNSTTFNYRKRQRGARIKLSTDDLFMYNVRRRGVVYRVSTLNSGDPDVFINNYTDTMIQDDKKHIRQLGLRRILKARQIDERRKTKSQFPVHTQAVERCVKLVTEASGNVCGVESLLSTSPGNPSSKYLRLQNRKQYNRQVQLTWPIYSEFCFSFINRKSKSSMR</sequence>
<dbReference type="EMBL" id="JASPKZ010007636">
    <property type="protein sequence ID" value="KAJ9583243.1"/>
    <property type="molecule type" value="Genomic_DNA"/>
</dbReference>
<evidence type="ECO:0000256" key="1">
    <source>
        <dbReference type="SAM" id="MobiDB-lite"/>
    </source>
</evidence>
<dbReference type="AlphaFoldDB" id="A0AAD8EAK4"/>
<feature type="compositionally biased region" description="Low complexity" evidence="1">
    <location>
        <begin position="49"/>
        <end position="157"/>
    </location>
</feature>
<protein>
    <submittedName>
        <fullName evidence="2">Uncharacterized protein</fullName>
    </submittedName>
</protein>
<reference evidence="2" key="2">
    <citation type="submission" date="2023-05" db="EMBL/GenBank/DDBJ databases">
        <authorList>
            <person name="Fouks B."/>
        </authorList>
    </citation>
    <scope>NUCLEOTIDE SEQUENCE</scope>
    <source>
        <strain evidence="2">Stay&amp;Tobe</strain>
        <tissue evidence="2">Testes</tissue>
    </source>
</reference>
<gene>
    <name evidence="2" type="ORF">L9F63_022414</name>
</gene>
<feature type="non-terminal residue" evidence="2">
    <location>
        <position position="1"/>
    </location>
</feature>
<accession>A0AAD8EAK4</accession>
<comment type="caution">
    <text evidence="2">The sequence shown here is derived from an EMBL/GenBank/DDBJ whole genome shotgun (WGS) entry which is preliminary data.</text>
</comment>
<feature type="region of interest" description="Disordered" evidence="1">
    <location>
        <begin position="35"/>
        <end position="157"/>
    </location>
</feature>
<feature type="non-terminal residue" evidence="2">
    <location>
        <position position="415"/>
    </location>
</feature>
<evidence type="ECO:0000313" key="3">
    <source>
        <dbReference type="Proteomes" id="UP001233999"/>
    </source>
</evidence>
<keyword evidence="3" id="KW-1185">Reference proteome</keyword>
<reference evidence="2" key="1">
    <citation type="journal article" date="2023" name="IScience">
        <title>Live-bearing cockroach genome reveals convergent evolutionary mechanisms linked to viviparity in insects and beyond.</title>
        <authorList>
            <person name="Fouks B."/>
            <person name="Harrison M.C."/>
            <person name="Mikhailova A.A."/>
            <person name="Marchal E."/>
            <person name="English S."/>
            <person name="Carruthers M."/>
            <person name="Jennings E.C."/>
            <person name="Chiamaka E.L."/>
            <person name="Frigard R.A."/>
            <person name="Pippel M."/>
            <person name="Attardo G.M."/>
            <person name="Benoit J.B."/>
            <person name="Bornberg-Bauer E."/>
            <person name="Tobe S.S."/>
        </authorList>
    </citation>
    <scope>NUCLEOTIDE SEQUENCE</scope>
    <source>
        <strain evidence="2">Stay&amp;Tobe</strain>
    </source>
</reference>
<organism evidence="2 3">
    <name type="scientific">Diploptera punctata</name>
    <name type="common">Pacific beetle cockroach</name>
    <dbReference type="NCBI Taxonomy" id="6984"/>
    <lineage>
        <taxon>Eukaryota</taxon>
        <taxon>Metazoa</taxon>
        <taxon>Ecdysozoa</taxon>
        <taxon>Arthropoda</taxon>
        <taxon>Hexapoda</taxon>
        <taxon>Insecta</taxon>
        <taxon>Pterygota</taxon>
        <taxon>Neoptera</taxon>
        <taxon>Polyneoptera</taxon>
        <taxon>Dictyoptera</taxon>
        <taxon>Blattodea</taxon>
        <taxon>Blaberoidea</taxon>
        <taxon>Blaberidae</taxon>
        <taxon>Diplopterinae</taxon>
        <taxon>Diploptera</taxon>
    </lineage>
</organism>
<feature type="compositionally biased region" description="Polar residues" evidence="1">
    <location>
        <begin position="39"/>
        <end position="48"/>
    </location>
</feature>
<proteinExistence type="predicted"/>